<feature type="non-terminal residue" evidence="6">
    <location>
        <position position="70"/>
    </location>
</feature>
<name>A0ABV7LGV2_9HYPH</name>
<dbReference type="Pfam" id="PF13103">
    <property type="entry name" value="TonB_2"/>
    <property type="match status" value="1"/>
</dbReference>
<proteinExistence type="predicted"/>
<evidence type="ECO:0000256" key="2">
    <source>
        <dbReference type="ARBA" id="ARBA00022692"/>
    </source>
</evidence>
<evidence type="ECO:0000313" key="6">
    <source>
        <dbReference type="EMBL" id="MFC3267022.1"/>
    </source>
</evidence>
<dbReference type="NCBIfam" id="TIGR01352">
    <property type="entry name" value="tonB_Cterm"/>
    <property type="match status" value="1"/>
</dbReference>
<sequence length="70" mass="7222">MASWRSALMAHLNRYKRFPEGGGSGGQAAVAFTINARAALAAGRLVRSSGNSALDSDAVALVRRASPLPP</sequence>
<comment type="caution">
    <text evidence="6">The sequence shown here is derived from an EMBL/GenBank/DDBJ whole genome shotgun (WGS) entry which is preliminary data.</text>
</comment>
<organism evidence="6 7">
    <name type="scientific">Camelimonas abortus</name>
    <dbReference type="NCBI Taxonomy" id="1017184"/>
    <lineage>
        <taxon>Bacteria</taxon>
        <taxon>Pseudomonadati</taxon>
        <taxon>Pseudomonadota</taxon>
        <taxon>Alphaproteobacteria</taxon>
        <taxon>Hyphomicrobiales</taxon>
        <taxon>Chelatococcaceae</taxon>
        <taxon>Camelimonas</taxon>
    </lineage>
</organism>
<evidence type="ECO:0000313" key="7">
    <source>
        <dbReference type="Proteomes" id="UP001595536"/>
    </source>
</evidence>
<dbReference type="Gene3D" id="3.30.1150.10">
    <property type="match status" value="1"/>
</dbReference>
<reference evidence="7" key="1">
    <citation type="journal article" date="2019" name="Int. J. Syst. Evol. Microbiol.">
        <title>The Global Catalogue of Microorganisms (GCM) 10K type strain sequencing project: providing services to taxonomists for standard genome sequencing and annotation.</title>
        <authorList>
            <consortium name="The Broad Institute Genomics Platform"/>
            <consortium name="The Broad Institute Genome Sequencing Center for Infectious Disease"/>
            <person name="Wu L."/>
            <person name="Ma J."/>
        </authorList>
    </citation>
    <scope>NUCLEOTIDE SEQUENCE [LARGE SCALE GENOMIC DNA]</scope>
    <source>
        <strain evidence="7">CCM 7941</strain>
    </source>
</reference>
<feature type="domain" description="TonB C-terminal" evidence="5">
    <location>
        <begin position="1"/>
        <end position="70"/>
    </location>
</feature>
<dbReference type="Proteomes" id="UP001595536">
    <property type="component" value="Unassembled WGS sequence"/>
</dbReference>
<accession>A0ABV7LGV2</accession>
<dbReference type="RefSeq" id="WP_376868933.1">
    <property type="nucleotide sequence ID" value="NZ_JBHRUV010000071.1"/>
</dbReference>
<keyword evidence="2" id="KW-0812">Transmembrane</keyword>
<keyword evidence="3" id="KW-1133">Transmembrane helix</keyword>
<dbReference type="EMBL" id="JBHRUV010000071">
    <property type="protein sequence ID" value="MFC3267022.1"/>
    <property type="molecule type" value="Genomic_DNA"/>
</dbReference>
<evidence type="ECO:0000256" key="3">
    <source>
        <dbReference type="ARBA" id="ARBA00022989"/>
    </source>
</evidence>
<evidence type="ECO:0000256" key="1">
    <source>
        <dbReference type="ARBA" id="ARBA00004167"/>
    </source>
</evidence>
<keyword evidence="7" id="KW-1185">Reference proteome</keyword>
<dbReference type="SUPFAM" id="SSF74653">
    <property type="entry name" value="TolA/TonB C-terminal domain"/>
    <property type="match status" value="1"/>
</dbReference>
<protein>
    <submittedName>
        <fullName evidence="6">TonB family protein</fullName>
    </submittedName>
</protein>
<evidence type="ECO:0000256" key="4">
    <source>
        <dbReference type="ARBA" id="ARBA00023136"/>
    </source>
</evidence>
<dbReference type="InterPro" id="IPR037682">
    <property type="entry name" value="TonB_C"/>
</dbReference>
<dbReference type="PROSITE" id="PS52015">
    <property type="entry name" value="TONB_CTD"/>
    <property type="match status" value="1"/>
</dbReference>
<evidence type="ECO:0000259" key="5">
    <source>
        <dbReference type="PROSITE" id="PS52015"/>
    </source>
</evidence>
<gene>
    <name evidence="6" type="ORF">ACFOEX_11770</name>
</gene>
<comment type="subcellular location">
    <subcellularLocation>
        <location evidence="1">Membrane</location>
        <topology evidence="1">Single-pass membrane protein</topology>
    </subcellularLocation>
</comment>
<dbReference type="InterPro" id="IPR006260">
    <property type="entry name" value="TonB/TolA_C"/>
</dbReference>
<keyword evidence="4" id="KW-0472">Membrane</keyword>